<evidence type="ECO:0000256" key="6">
    <source>
        <dbReference type="ARBA" id="ARBA00023004"/>
    </source>
</evidence>
<organism evidence="10 12">
    <name type="scientific">Iodidimonas gelatinilytica</name>
    <dbReference type="NCBI Taxonomy" id="1236966"/>
    <lineage>
        <taxon>Bacteria</taxon>
        <taxon>Pseudomonadati</taxon>
        <taxon>Pseudomonadota</taxon>
        <taxon>Alphaproteobacteria</taxon>
        <taxon>Iodidimonadales</taxon>
        <taxon>Iodidimonadaceae</taxon>
        <taxon>Iodidimonas</taxon>
    </lineage>
</organism>
<dbReference type="InterPro" id="IPR001041">
    <property type="entry name" value="2Fe-2S_ferredoxin-type"/>
</dbReference>
<dbReference type="EMBL" id="BKCL01000001">
    <property type="protein sequence ID" value="GEQ96857.1"/>
    <property type="molecule type" value="Genomic_DNA"/>
</dbReference>
<evidence type="ECO:0000256" key="7">
    <source>
        <dbReference type="ARBA" id="ARBA00023014"/>
    </source>
</evidence>
<dbReference type="Gene3D" id="3.10.20.30">
    <property type="match status" value="1"/>
</dbReference>
<dbReference type="CDD" id="cd00207">
    <property type="entry name" value="fer2"/>
    <property type="match status" value="1"/>
</dbReference>
<comment type="similarity">
    <text evidence="1">Belongs to the adrenodoxin/putidaredoxin family.</text>
</comment>
<comment type="caution">
    <text evidence="10">The sequence shown here is derived from an EMBL/GenBank/DDBJ whole genome shotgun (WGS) entry which is preliminary data.</text>
</comment>
<keyword evidence="2" id="KW-0813">Transport</keyword>
<feature type="domain" description="2Fe-2S ferredoxin-type" evidence="9">
    <location>
        <begin position="2"/>
        <end position="105"/>
    </location>
</feature>
<gene>
    <name evidence="10" type="primary">fdxB</name>
    <name evidence="10" type="ORF">JCM17844_04940</name>
    <name evidence="11" type="ORF">JCM17845_17710</name>
</gene>
<dbReference type="PROSITE" id="PS51085">
    <property type="entry name" value="2FE2S_FER_2"/>
    <property type="match status" value="1"/>
</dbReference>
<evidence type="ECO:0000313" key="11">
    <source>
        <dbReference type="EMBL" id="GER01148.1"/>
    </source>
</evidence>
<evidence type="ECO:0000256" key="4">
    <source>
        <dbReference type="ARBA" id="ARBA00022723"/>
    </source>
</evidence>
<sequence>MVTLTFVSSDGKESRTVKAPIGISLMKLAHFEGIDVEGACGGNLACSTCHMIFSEADFARLPQMGTDEDDLLDLAPNVTATSRLGCQITVSPELDGLTIHLPPAP</sequence>
<dbReference type="GO" id="GO:0051537">
    <property type="term" value="F:2 iron, 2 sulfur cluster binding"/>
    <property type="evidence" value="ECO:0007669"/>
    <property type="project" value="UniProtKB-KW"/>
</dbReference>
<keyword evidence="6" id="KW-0408">Iron</keyword>
<keyword evidence="4" id="KW-0479">Metal-binding</keyword>
<dbReference type="Proteomes" id="UP000322084">
    <property type="component" value="Unassembled WGS sequence"/>
</dbReference>
<keyword evidence="3" id="KW-0001">2Fe-2S</keyword>
<dbReference type="PANTHER" id="PTHR23426:SF72">
    <property type="entry name" value="2FE-2S FERREDOXIN-TYPE DOMAIN-CONTAINING PROTEIN"/>
    <property type="match status" value="1"/>
</dbReference>
<evidence type="ECO:0000256" key="5">
    <source>
        <dbReference type="ARBA" id="ARBA00022982"/>
    </source>
</evidence>
<evidence type="ECO:0000256" key="8">
    <source>
        <dbReference type="ARBA" id="ARBA00034078"/>
    </source>
</evidence>
<proteinExistence type="inferred from homology"/>
<dbReference type="InterPro" id="IPR036010">
    <property type="entry name" value="2Fe-2S_ferredoxin-like_sf"/>
</dbReference>
<keyword evidence="7" id="KW-0411">Iron-sulfur</keyword>
<evidence type="ECO:0000313" key="13">
    <source>
        <dbReference type="Proteomes" id="UP000325187"/>
    </source>
</evidence>
<evidence type="ECO:0000256" key="3">
    <source>
        <dbReference type="ARBA" id="ARBA00022714"/>
    </source>
</evidence>
<dbReference type="GO" id="GO:0046872">
    <property type="term" value="F:metal ion binding"/>
    <property type="evidence" value="ECO:0007669"/>
    <property type="project" value="UniProtKB-KW"/>
</dbReference>
<dbReference type="PRINTS" id="PR00355">
    <property type="entry name" value="ADRENODOXIN"/>
</dbReference>
<evidence type="ECO:0000313" key="10">
    <source>
        <dbReference type="EMBL" id="GEQ96857.1"/>
    </source>
</evidence>
<protein>
    <submittedName>
        <fullName evidence="10">2Fe-2S ferredoxin</fullName>
    </submittedName>
</protein>
<dbReference type="PANTHER" id="PTHR23426">
    <property type="entry name" value="FERREDOXIN/ADRENODOXIN"/>
    <property type="match status" value="1"/>
</dbReference>
<dbReference type="EMBL" id="BKCM01000008">
    <property type="protein sequence ID" value="GER01148.1"/>
    <property type="molecule type" value="Genomic_DNA"/>
</dbReference>
<reference evidence="12 13" key="1">
    <citation type="submission" date="2019-09" db="EMBL/GenBank/DDBJ databases">
        <title>NBRP : Genome information of microbial organism related human and environment.</title>
        <authorList>
            <person name="Hattori M."/>
            <person name="Oshima K."/>
            <person name="Inaba H."/>
            <person name="Suda W."/>
            <person name="Sakamoto M."/>
            <person name="Iino T."/>
            <person name="Kitahara M."/>
            <person name="Oshida Y."/>
            <person name="Iida T."/>
            <person name="Kudo T."/>
            <person name="Itoh T."/>
            <person name="Ohkuma M."/>
        </authorList>
    </citation>
    <scope>NUCLEOTIDE SEQUENCE [LARGE SCALE GENOMIC DNA]</scope>
    <source>
        <strain evidence="10 12">Hi-2</strain>
        <strain evidence="11 13">Mie-1</strain>
    </source>
</reference>
<dbReference type="Pfam" id="PF00111">
    <property type="entry name" value="Fer2"/>
    <property type="match status" value="1"/>
</dbReference>
<keyword evidence="5" id="KW-0249">Electron transport</keyword>
<dbReference type="InterPro" id="IPR001055">
    <property type="entry name" value="Adrenodoxin-like"/>
</dbReference>
<name>A0A5A7MLP7_9PROT</name>
<evidence type="ECO:0000259" key="9">
    <source>
        <dbReference type="PROSITE" id="PS51085"/>
    </source>
</evidence>
<accession>A0A5A7MLP7</accession>
<dbReference type="GO" id="GO:0140647">
    <property type="term" value="P:P450-containing electron transport chain"/>
    <property type="evidence" value="ECO:0007669"/>
    <property type="project" value="InterPro"/>
</dbReference>
<accession>A0A5A7MZA3</accession>
<comment type="cofactor">
    <cofactor evidence="8">
        <name>[2Fe-2S] cluster</name>
        <dbReference type="ChEBI" id="CHEBI:190135"/>
    </cofactor>
</comment>
<dbReference type="Proteomes" id="UP000325187">
    <property type="component" value="Unassembled WGS sequence"/>
</dbReference>
<keyword evidence="13" id="KW-1185">Reference proteome</keyword>
<evidence type="ECO:0000313" key="12">
    <source>
        <dbReference type="Proteomes" id="UP000322084"/>
    </source>
</evidence>
<evidence type="ECO:0000256" key="1">
    <source>
        <dbReference type="ARBA" id="ARBA00010914"/>
    </source>
</evidence>
<dbReference type="GO" id="GO:0009055">
    <property type="term" value="F:electron transfer activity"/>
    <property type="evidence" value="ECO:0007669"/>
    <property type="project" value="TreeGrafter"/>
</dbReference>
<dbReference type="RefSeq" id="WP_149999440.1">
    <property type="nucleotide sequence ID" value="NZ_BKCL01000001.1"/>
</dbReference>
<dbReference type="SUPFAM" id="SSF54292">
    <property type="entry name" value="2Fe-2S ferredoxin-like"/>
    <property type="match status" value="1"/>
</dbReference>
<dbReference type="AlphaFoldDB" id="A0A5A7MLP7"/>
<dbReference type="InterPro" id="IPR012675">
    <property type="entry name" value="Beta-grasp_dom_sf"/>
</dbReference>
<evidence type="ECO:0000256" key="2">
    <source>
        <dbReference type="ARBA" id="ARBA00022448"/>
    </source>
</evidence>